<gene>
    <name evidence="4" type="primary">LOC104713640</name>
</gene>
<sequence>METQKREKKKKKKKISDDLRSTDPIPHDLIPEILKASTVETLARFRCVSTQYASLIRSRDFMKSYLNKSSSTRPKSLMFTFESKPHGKHFFFSAIQPPQQNRGESSSSSSSVAVYHMKCHSQPYITVAPSVHGLICYGPPCKLNVYNPSIRRYMTLPKIDSLRIDMYHYLGYDPSSGDYKVLCMTKGNPVGRRRGLAQELRVLTMGRNGNSWRMIEDFPPHSPDSHEISIDGVLYYGAFLDIDPSYLGMYQAVMSFDVSSEKFHLIEIPETAIFTKLTSYKGKLALIHSPPSTRPHTVRIESWVLLDAKTHEWSKRVFDVDLPGAELVFRVFCLTDVGEFVLAQKSLSAERFYVVYYDPKKNSVRRVYIEGIKELNLPLWDKDSNRCTISIFPGQVENLMFL</sequence>
<protein>
    <submittedName>
        <fullName evidence="4">F-box protein At2g21930-like</fullName>
    </submittedName>
</protein>
<evidence type="ECO:0000313" key="4">
    <source>
        <dbReference type="RefSeq" id="XP_010429109.1"/>
    </source>
</evidence>
<feature type="compositionally biased region" description="Basic residues" evidence="1">
    <location>
        <begin position="1"/>
        <end position="14"/>
    </location>
</feature>
<organism evidence="3 4">
    <name type="scientific">Camelina sativa</name>
    <name type="common">False flax</name>
    <name type="synonym">Myagrum sativum</name>
    <dbReference type="NCBI Taxonomy" id="90675"/>
    <lineage>
        <taxon>Eukaryota</taxon>
        <taxon>Viridiplantae</taxon>
        <taxon>Streptophyta</taxon>
        <taxon>Embryophyta</taxon>
        <taxon>Tracheophyta</taxon>
        <taxon>Spermatophyta</taxon>
        <taxon>Magnoliopsida</taxon>
        <taxon>eudicotyledons</taxon>
        <taxon>Gunneridae</taxon>
        <taxon>Pentapetalae</taxon>
        <taxon>rosids</taxon>
        <taxon>malvids</taxon>
        <taxon>Brassicales</taxon>
        <taxon>Brassicaceae</taxon>
        <taxon>Camelineae</taxon>
        <taxon>Camelina</taxon>
    </lineage>
</organism>
<reference evidence="3" key="1">
    <citation type="journal article" date="2014" name="Nat. Commun.">
        <title>The emerging biofuel crop Camelina sativa retains a highly undifferentiated hexaploid genome structure.</title>
        <authorList>
            <person name="Kagale S."/>
            <person name="Koh C."/>
            <person name="Nixon J."/>
            <person name="Bollina V."/>
            <person name="Clarke W.E."/>
            <person name="Tuteja R."/>
            <person name="Spillane C."/>
            <person name="Robinson S.J."/>
            <person name="Links M.G."/>
            <person name="Clarke C."/>
            <person name="Higgins E.E."/>
            <person name="Huebert T."/>
            <person name="Sharpe A.G."/>
            <person name="Parkin I.A."/>
        </authorList>
    </citation>
    <scope>NUCLEOTIDE SEQUENCE [LARGE SCALE GENOMIC DNA]</scope>
    <source>
        <strain evidence="3">cv. DH55</strain>
    </source>
</reference>
<reference evidence="4" key="2">
    <citation type="submission" date="2025-08" db="UniProtKB">
        <authorList>
            <consortium name="RefSeq"/>
        </authorList>
    </citation>
    <scope>IDENTIFICATION</scope>
    <source>
        <tissue evidence="4">Leaf</tissue>
    </source>
</reference>
<dbReference type="SUPFAM" id="SSF81383">
    <property type="entry name" value="F-box domain"/>
    <property type="match status" value="1"/>
</dbReference>
<dbReference type="PANTHER" id="PTHR31111:SF106">
    <property type="entry name" value="F-BOX ASSOCIATED UBIQUITINATION EFFECTOR FAMILY PROTEIN"/>
    <property type="match status" value="1"/>
</dbReference>
<evidence type="ECO:0000256" key="1">
    <source>
        <dbReference type="SAM" id="MobiDB-lite"/>
    </source>
</evidence>
<feature type="region of interest" description="Disordered" evidence="1">
    <location>
        <begin position="1"/>
        <end position="23"/>
    </location>
</feature>
<accession>A0ABM0TNY3</accession>
<dbReference type="Pfam" id="PF08268">
    <property type="entry name" value="FBA_3"/>
    <property type="match status" value="1"/>
</dbReference>
<name>A0ABM0TNY3_CAMSA</name>
<evidence type="ECO:0000259" key="2">
    <source>
        <dbReference type="Pfam" id="PF08268"/>
    </source>
</evidence>
<dbReference type="InterPro" id="IPR017451">
    <property type="entry name" value="F-box-assoc_interact_dom"/>
</dbReference>
<keyword evidence="3" id="KW-1185">Reference proteome</keyword>
<dbReference type="GeneID" id="104713640"/>
<dbReference type="RefSeq" id="XP_010429109.1">
    <property type="nucleotide sequence ID" value="XM_010430807.2"/>
</dbReference>
<dbReference type="Proteomes" id="UP000694864">
    <property type="component" value="Chromosome 9"/>
</dbReference>
<dbReference type="InterPro" id="IPR013187">
    <property type="entry name" value="F-box-assoc_dom_typ3"/>
</dbReference>
<proteinExistence type="predicted"/>
<dbReference type="InterPro" id="IPR036047">
    <property type="entry name" value="F-box-like_dom_sf"/>
</dbReference>
<feature type="domain" description="F-box associated beta-propeller type 3" evidence="2">
    <location>
        <begin position="77"/>
        <end position="393"/>
    </location>
</feature>
<evidence type="ECO:0000313" key="3">
    <source>
        <dbReference type="Proteomes" id="UP000694864"/>
    </source>
</evidence>
<dbReference type="PANTHER" id="PTHR31111">
    <property type="entry name" value="BNAA05G37150D PROTEIN-RELATED"/>
    <property type="match status" value="1"/>
</dbReference>
<dbReference type="NCBIfam" id="TIGR01640">
    <property type="entry name" value="F_box_assoc_1"/>
    <property type="match status" value="1"/>
</dbReference>